<keyword evidence="1" id="KW-0805">Transcription regulation</keyword>
<dbReference type="SUPFAM" id="SSF46785">
    <property type="entry name" value="Winged helix' DNA-binding domain"/>
    <property type="match status" value="1"/>
</dbReference>
<dbReference type="GO" id="GO:0003700">
    <property type="term" value="F:DNA-binding transcription factor activity"/>
    <property type="evidence" value="ECO:0007669"/>
    <property type="project" value="InterPro"/>
</dbReference>
<organism evidence="5 6">
    <name type="scientific">Methanobacterium bryantii</name>
    <dbReference type="NCBI Taxonomy" id="2161"/>
    <lineage>
        <taxon>Archaea</taxon>
        <taxon>Methanobacteriati</taxon>
        <taxon>Methanobacteriota</taxon>
        <taxon>Methanomada group</taxon>
        <taxon>Methanobacteria</taxon>
        <taxon>Methanobacteriales</taxon>
        <taxon>Methanobacteriaceae</taxon>
        <taxon>Methanobacterium</taxon>
    </lineage>
</organism>
<evidence type="ECO:0000256" key="1">
    <source>
        <dbReference type="ARBA" id="ARBA00023015"/>
    </source>
</evidence>
<dbReference type="InterPro" id="IPR000835">
    <property type="entry name" value="HTH_MarR-typ"/>
</dbReference>
<evidence type="ECO:0000259" key="4">
    <source>
        <dbReference type="PROSITE" id="PS50995"/>
    </source>
</evidence>
<proteinExistence type="predicted"/>
<keyword evidence="6" id="KW-1185">Reference proteome</keyword>
<dbReference type="RefSeq" id="WP_069584068.1">
    <property type="nucleotide sequence ID" value="NZ_LMVM01000002.1"/>
</dbReference>
<keyword evidence="3" id="KW-0804">Transcription</keyword>
<comment type="caution">
    <text evidence="5">The sequence shown here is derived from an EMBL/GenBank/DDBJ whole genome shotgun (WGS) entry which is preliminary data.</text>
</comment>
<dbReference type="Gene3D" id="1.10.10.10">
    <property type="entry name" value="Winged helix-like DNA-binding domain superfamily/Winged helix DNA-binding domain"/>
    <property type="match status" value="1"/>
</dbReference>
<dbReference type="GO" id="GO:0003677">
    <property type="term" value="F:DNA binding"/>
    <property type="evidence" value="ECO:0007669"/>
    <property type="project" value="UniProtKB-KW"/>
</dbReference>
<evidence type="ECO:0000313" key="6">
    <source>
        <dbReference type="Proteomes" id="UP000217784"/>
    </source>
</evidence>
<dbReference type="EMBL" id="LMVM01000002">
    <property type="protein sequence ID" value="PAV05665.1"/>
    <property type="molecule type" value="Genomic_DNA"/>
</dbReference>
<name>A0A2A2H8I5_METBR</name>
<accession>A0A2A2H8I5</accession>
<dbReference type="PANTHER" id="PTHR42756:SF1">
    <property type="entry name" value="TRANSCRIPTIONAL REPRESSOR OF EMRAB OPERON"/>
    <property type="match status" value="1"/>
</dbReference>
<keyword evidence="2" id="KW-0238">DNA-binding</keyword>
<feature type="domain" description="HTH marR-type" evidence="4">
    <location>
        <begin position="14"/>
        <end position="144"/>
    </location>
</feature>
<dbReference type="PROSITE" id="PS50995">
    <property type="entry name" value="HTH_MARR_2"/>
    <property type="match status" value="1"/>
</dbReference>
<dbReference type="Proteomes" id="UP000217784">
    <property type="component" value="Unassembled WGS sequence"/>
</dbReference>
<dbReference type="OrthoDB" id="10712at2157"/>
<evidence type="ECO:0000256" key="3">
    <source>
        <dbReference type="ARBA" id="ARBA00023163"/>
    </source>
</evidence>
<evidence type="ECO:0000256" key="2">
    <source>
        <dbReference type="ARBA" id="ARBA00023125"/>
    </source>
</evidence>
<reference evidence="5 6" key="1">
    <citation type="journal article" date="2017" name="BMC Genomics">
        <title>Genomic analysis of methanogenic archaea reveals a shift towards energy conservation.</title>
        <authorList>
            <person name="Gilmore S.P."/>
            <person name="Henske J.K."/>
            <person name="Sexton J.A."/>
            <person name="Solomon K.V."/>
            <person name="Seppala S."/>
            <person name="Yoo J.I."/>
            <person name="Huyett L.M."/>
            <person name="Pressman A."/>
            <person name="Cogan J.Z."/>
            <person name="Kivenson V."/>
            <person name="Peng X."/>
            <person name="Tan Y."/>
            <person name="Valentine D.L."/>
            <person name="O'Malley M.A."/>
        </authorList>
    </citation>
    <scope>NUCLEOTIDE SEQUENCE [LARGE SCALE GENOMIC DNA]</scope>
    <source>
        <strain evidence="5 6">M.o.H.</strain>
    </source>
</reference>
<dbReference type="SMART" id="SM00347">
    <property type="entry name" value="HTH_MARR"/>
    <property type="match status" value="1"/>
</dbReference>
<dbReference type="PANTHER" id="PTHR42756">
    <property type="entry name" value="TRANSCRIPTIONAL REGULATOR, MARR"/>
    <property type="match status" value="1"/>
</dbReference>
<dbReference type="Pfam" id="PF01047">
    <property type="entry name" value="MarR"/>
    <property type="match status" value="1"/>
</dbReference>
<protein>
    <submittedName>
        <fullName evidence="5">MarR family transcriptional regulator</fullName>
    </submittedName>
</protein>
<dbReference type="AlphaFoldDB" id="A0A2A2H8I5"/>
<gene>
    <name evidence="5" type="ORF">ASJ80_07985</name>
</gene>
<dbReference type="InterPro" id="IPR036388">
    <property type="entry name" value="WH-like_DNA-bd_sf"/>
</dbReference>
<sequence>MKERGRLSKEEILDMPLGSLITTISRSHMAFLFSEIEKLGIGGQFQFLMGLAREDGIIQEELASRFHLNESTIARALRKLEDAGMVQRKVDENNRRRKIITVTEKGRAAVDAISEIDKKWEERVQSLSLDEKNKLKEMLQVLAVESMELMYEFRKGKR</sequence>
<evidence type="ECO:0000313" key="5">
    <source>
        <dbReference type="EMBL" id="PAV05665.1"/>
    </source>
</evidence>
<dbReference type="PRINTS" id="PR00598">
    <property type="entry name" value="HTHMARR"/>
</dbReference>
<dbReference type="InterPro" id="IPR036390">
    <property type="entry name" value="WH_DNA-bd_sf"/>
</dbReference>